<reference evidence="2 3" key="1">
    <citation type="submission" date="2020-08" db="EMBL/GenBank/DDBJ databases">
        <title>Acidobacteriota in marine sediments use diverse sulfur dissimilation pathways.</title>
        <authorList>
            <person name="Wasmund K."/>
        </authorList>
    </citation>
    <scope>NUCLEOTIDE SEQUENCE [LARGE SCALE GENOMIC DNA]</scope>
    <source>
        <strain evidence="2">MAG AM4</strain>
    </source>
</reference>
<name>A0A8J7CM91_9BACT</name>
<feature type="domain" description="Methyltransferase" evidence="1">
    <location>
        <begin position="66"/>
        <end position="144"/>
    </location>
</feature>
<comment type="caution">
    <text evidence="2">The sequence shown here is derived from an EMBL/GenBank/DDBJ whole genome shotgun (WGS) entry which is preliminary data.</text>
</comment>
<protein>
    <submittedName>
        <fullName evidence="2">Class I SAM-dependent methyltransferase</fullName>
    </submittedName>
</protein>
<evidence type="ECO:0000313" key="3">
    <source>
        <dbReference type="Proteomes" id="UP000648239"/>
    </source>
</evidence>
<organism evidence="2 3">
    <name type="scientific">Candidatus Polarisedimenticola svalbardensis</name>
    <dbReference type="NCBI Taxonomy" id="2886004"/>
    <lineage>
        <taxon>Bacteria</taxon>
        <taxon>Pseudomonadati</taxon>
        <taxon>Acidobacteriota</taxon>
        <taxon>Candidatus Polarisedimenticolia</taxon>
        <taxon>Candidatus Polarisedimenticolales</taxon>
        <taxon>Candidatus Polarisedimenticolaceae</taxon>
        <taxon>Candidatus Polarisedimenticola</taxon>
    </lineage>
</organism>
<evidence type="ECO:0000259" key="1">
    <source>
        <dbReference type="Pfam" id="PF13649"/>
    </source>
</evidence>
<dbReference type="EMBL" id="JACXWD010000061">
    <property type="protein sequence ID" value="MBD3869133.1"/>
    <property type="molecule type" value="Genomic_DNA"/>
</dbReference>
<dbReference type="GO" id="GO:0008168">
    <property type="term" value="F:methyltransferase activity"/>
    <property type="evidence" value="ECO:0007669"/>
    <property type="project" value="UniProtKB-KW"/>
</dbReference>
<keyword evidence="2" id="KW-0808">Transferase</keyword>
<dbReference type="AlphaFoldDB" id="A0A8J7CM91"/>
<dbReference type="Proteomes" id="UP000648239">
    <property type="component" value="Unassembled WGS sequence"/>
</dbReference>
<dbReference type="InterPro" id="IPR041698">
    <property type="entry name" value="Methyltransf_25"/>
</dbReference>
<gene>
    <name evidence="2" type="ORF">IFK94_13505</name>
</gene>
<dbReference type="Gene3D" id="3.40.50.150">
    <property type="entry name" value="Vaccinia Virus protein VP39"/>
    <property type="match status" value="1"/>
</dbReference>
<dbReference type="SUPFAM" id="SSF53335">
    <property type="entry name" value="S-adenosyl-L-methionine-dependent methyltransferases"/>
    <property type="match status" value="1"/>
</dbReference>
<dbReference type="Pfam" id="PF13649">
    <property type="entry name" value="Methyltransf_25"/>
    <property type="match status" value="1"/>
</dbReference>
<dbReference type="InterPro" id="IPR029063">
    <property type="entry name" value="SAM-dependent_MTases_sf"/>
</dbReference>
<evidence type="ECO:0000313" key="2">
    <source>
        <dbReference type="EMBL" id="MBD3869133.1"/>
    </source>
</evidence>
<keyword evidence="2" id="KW-0489">Methyltransferase</keyword>
<sequence length="245" mass="27237">MPKVRHRSDPFGAALKDHMAGEFAQVMVERDDGYVDTSLNLATYFDTVRKWPAHQRTALRYVRGRVLDIGCGAGRHALHLQHRGHDVVGIDSSPGAVAVCRERGLEKARVLSITGLSRFLGGFDSILMFGNNFGLFAGPRRAAWLLKKMAGMTGNEARVIVETVDPHDSPGEIHLRYQAANRKKGRMPGQARIRLRYRDHATSWFDYLLVSPREMQEIVSGTGWEVTRTIPSAGPQYAAVLEKSG</sequence>
<proteinExistence type="predicted"/>
<dbReference type="GO" id="GO:0032259">
    <property type="term" value="P:methylation"/>
    <property type="evidence" value="ECO:0007669"/>
    <property type="project" value="UniProtKB-KW"/>
</dbReference>
<accession>A0A8J7CM91</accession>
<dbReference type="CDD" id="cd02440">
    <property type="entry name" value="AdoMet_MTases"/>
    <property type="match status" value="1"/>
</dbReference>